<dbReference type="PANTHER" id="PTHR15818:SF2">
    <property type="entry name" value="G-PATCH DOMAIN AND KOW MOTIFS-CONTAINING PROTEIN"/>
    <property type="match status" value="1"/>
</dbReference>
<dbReference type="GeneID" id="101853430"/>
<dbReference type="InterPro" id="IPR041994">
    <property type="entry name" value="GPKOW_KOW2"/>
</dbReference>
<dbReference type="Pfam" id="PF12656">
    <property type="entry name" value="G-patch_2"/>
    <property type="match status" value="1"/>
</dbReference>
<dbReference type="RefSeq" id="XP_005112486.1">
    <property type="nucleotide sequence ID" value="XM_005112429.3"/>
</dbReference>
<keyword evidence="4" id="KW-0539">Nucleus</keyword>
<organism evidence="7 8">
    <name type="scientific">Aplysia californica</name>
    <name type="common">California sea hare</name>
    <dbReference type="NCBI Taxonomy" id="6500"/>
    <lineage>
        <taxon>Eukaryota</taxon>
        <taxon>Metazoa</taxon>
        <taxon>Spiralia</taxon>
        <taxon>Lophotrochozoa</taxon>
        <taxon>Mollusca</taxon>
        <taxon>Gastropoda</taxon>
        <taxon>Heterobranchia</taxon>
        <taxon>Euthyneura</taxon>
        <taxon>Tectipleura</taxon>
        <taxon>Aplysiida</taxon>
        <taxon>Aplysioidea</taxon>
        <taxon>Aplysiidae</taxon>
        <taxon>Aplysia</taxon>
    </lineage>
</organism>
<keyword evidence="3" id="KW-0677">Repeat</keyword>
<dbReference type="Gene3D" id="2.30.30.140">
    <property type="match status" value="1"/>
</dbReference>
<feature type="compositionally biased region" description="Basic and acidic residues" evidence="5">
    <location>
        <begin position="400"/>
        <end position="410"/>
    </location>
</feature>
<feature type="compositionally biased region" description="Basic and acidic residues" evidence="5">
    <location>
        <begin position="51"/>
        <end position="70"/>
    </location>
</feature>
<dbReference type="InterPro" id="IPR045166">
    <property type="entry name" value="Spp2-like"/>
</dbReference>
<feature type="region of interest" description="Disordered" evidence="5">
    <location>
        <begin position="319"/>
        <end position="436"/>
    </location>
</feature>
<dbReference type="Proteomes" id="UP000694888">
    <property type="component" value="Unplaced"/>
</dbReference>
<feature type="compositionally biased region" description="Basic and acidic residues" evidence="5">
    <location>
        <begin position="1"/>
        <end position="11"/>
    </location>
</feature>
<dbReference type="InterPro" id="IPR041993">
    <property type="entry name" value="GPKOW_KOW1"/>
</dbReference>
<feature type="compositionally biased region" description="Basic and acidic residues" evidence="5">
    <location>
        <begin position="377"/>
        <end position="388"/>
    </location>
</feature>
<dbReference type="SMART" id="SM00443">
    <property type="entry name" value="G_patch"/>
    <property type="match status" value="1"/>
</dbReference>
<name>A0ABM0K9Z8_APLCA</name>
<dbReference type="SMART" id="SM00739">
    <property type="entry name" value="KOW"/>
    <property type="match status" value="2"/>
</dbReference>
<dbReference type="InterPro" id="IPR005824">
    <property type="entry name" value="KOW"/>
</dbReference>
<evidence type="ECO:0000259" key="6">
    <source>
        <dbReference type="PROSITE" id="PS50174"/>
    </source>
</evidence>
<gene>
    <name evidence="8" type="primary">LOC101853430</name>
</gene>
<dbReference type="InterPro" id="IPR026822">
    <property type="entry name" value="Spp2/MOS2_G-patch"/>
</dbReference>
<evidence type="ECO:0000256" key="5">
    <source>
        <dbReference type="SAM" id="MobiDB-lite"/>
    </source>
</evidence>
<feature type="domain" description="G-patch" evidence="6">
    <location>
        <begin position="182"/>
        <end position="227"/>
    </location>
</feature>
<evidence type="ECO:0000313" key="7">
    <source>
        <dbReference type="Proteomes" id="UP000694888"/>
    </source>
</evidence>
<evidence type="ECO:0000313" key="8">
    <source>
        <dbReference type="RefSeq" id="XP_005112486.1"/>
    </source>
</evidence>
<protein>
    <submittedName>
        <fullName evidence="8">G-patch domain and KOW motifs-containing protein</fullName>
    </submittedName>
</protein>
<feature type="region of interest" description="Disordered" evidence="5">
    <location>
        <begin position="219"/>
        <end position="243"/>
    </location>
</feature>
<feature type="compositionally biased region" description="Basic and acidic residues" evidence="5">
    <location>
        <begin position="319"/>
        <end position="353"/>
    </location>
</feature>
<evidence type="ECO:0000256" key="1">
    <source>
        <dbReference type="ARBA" id="ARBA00004123"/>
    </source>
</evidence>
<dbReference type="InterPro" id="IPR014722">
    <property type="entry name" value="Rib_uL2_dom2"/>
</dbReference>
<dbReference type="PANTHER" id="PTHR15818">
    <property type="entry name" value="G PATCH AND KOW-CONTAINING"/>
    <property type="match status" value="1"/>
</dbReference>
<dbReference type="Gene3D" id="2.30.30.30">
    <property type="match status" value="1"/>
</dbReference>
<dbReference type="InterPro" id="IPR000467">
    <property type="entry name" value="G_patch_dom"/>
</dbReference>
<proteinExistence type="inferred from homology"/>
<dbReference type="CDD" id="cd13152">
    <property type="entry name" value="KOW_GPKOW_A"/>
    <property type="match status" value="1"/>
</dbReference>
<dbReference type="CDD" id="cd13153">
    <property type="entry name" value="KOW_GPKOW_B"/>
    <property type="match status" value="1"/>
</dbReference>
<comment type="subcellular location">
    <subcellularLocation>
        <location evidence="1">Nucleus</location>
    </subcellularLocation>
</comment>
<sequence>MDDEHKEEKRPSSGFSFGFQKRQEVKQLSKSAVGENVDGEDESKDYVTSLEGKEVKSSKGGDKSGSENHEYVIPLIRQNKWRVNEKEGSQNNVKKVQEKGSDALNGHDEINDSLEQKAAKEILQETARYNETWEDRGKVDTTLAIPLLMQNKVPEGFESDEKLDVGLRPDEPHDADYDQIPIEHFGMAMLRGMGWNESRGIGKKGKVIAPVEAQLRPKGLGLGAERSNSGTNKTDGKAKTSSAEEEQLVLKKSAFCIVTSGVNKDLYGVVDGIDEDNSRLMVKLSLSGKTISIMQCNVRVVSKVEYEKYSKYINKSKADKYTEDEKKKLSEGSKNRNGHDNHEGKSYKRDRGQSELSESDESLKSSKHKHKKHKKDKRYEDDRGDSSSKRSKSERHHKSNRDEKRGENSKHERKNHSKYDSSESGSDMEVEETVQSQRPWLRNDLRVRIIDKDLKKGRYYKEKVVVVDVPFPGSCICRTDDGKVVEGVSQSSVETVIPRSDDAHVAIVSGSHRGQIGRIMKRDKDRCLALVQLLSDRDTVLKLLYDDICEYLGDVHSHEDY</sequence>
<evidence type="ECO:0000256" key="3">
    <source>
        <dbReference type="ARBA" id="ARBA00022737"/>
    </source>
</evidence>
<feature type="compositionally biased region" description="Basic residues" evidence="5">
    <location>
        <begin position="389"/>
        <end position="399"/>
    </location>
</feature>
<feature type="compositionally biased region" description="Basic residues" evidence="5">
    <location>
        <begin position="365"/>
        <end position="376"/>
    </location>
</feature>
<dbReference type="PROSITE" id="PS50174">
    <property type="entry name" value="G_PATCH"/>
    <property type="match status" value="1"/>
</dbReference>
<feature type="region of interest" description="Disordered" evidence="5">
    <location>
        <begin position="1"/>
        <end position="70"/>
    </location>
</feature>
<evidence type="ECO:0000256" key="2">
    <source>
        <dbReference type="ARBA" id="ARBA00010966"/>
    </source>
</evidence>
<accession>A0ABM0K9Z8</accession>
<keyword evidence="7" id="KW-1185">Reference proteome</keyword>
<dbReference type="Pfam" id="PF25088">
    <property type="entry name" value="GPKOW_C"/>
    <property type="match status" value="1"/>
</dbReference>
<evidence type="ECO:0000256" key="4">
    <source>
        <dbReference type="ARBA" id="ARBA00023242"/>
    </source>
</evidence>
<reference evidence="8" key="1">
    <citation type="submission" date="2025-08" db="UniProtKB">
        <authorList>
            <consortium name="RefSeq"/>
        </authorList>
    </citation>
    <scope>IDENTIFICATION</scope>
</reference>
<comment type="similarity">
    <text evidence="2">Belongs to the MOS2 family.</text>
</comment>